<keyword evidence="2" id="KW-1185">Reference proteome</keyword>
<reference evidence="1 2" key="1">
    <citation type="submission" date="2023-08" db="EMBL/GenBank/DDBJ databases">
        <authorList>
            <person name="Girao M."/>
            <person name="Carvalho M.F."/>
        </authorList>
    </citation>
    <scope>NUCLEOTIDE SEQUENCE [LARGE SCALE GENOMIC DNA]</scope>
    <source>
        <strain evidence="1 2">CC-R104</strain>
    </source>
</reference>
<comment type="caution">
    <text evidence="1">The sequence shown here is derived from an EMBL/GenBank/DDBJ whole genome shotgun (WGS) entry which is preliminary data.</text>
</comment>
<name>A0ABU7JVQ6_9NOCA</name>
<dbReference type="Proteomes" id="UP001331936">
    <property type="component" value="Unassembled WGS sequence"/>
</dbReference>
<evidence type="ECO:0000313" key="2">
    <source>
        <dbReference type="Proteomes" id="UP001331936"/>
    </source>
</evidence>
<dbReference type="RefSeq" id="WP_330153380.1">
    <property type="nucleotide sequence ID" value="NZ_JAUZMZ010000113.1"/>
</dbReference>
<sequence length="255" mass="28652">MSSFEDTLNDTVPGRIFLSSLQKEYQRSEEYLRTQIEERAAAFISNRVARAVSEYLYSDVPEAVTREDFKVDLDRNLALALEHLVFKSIPFDSPQVHYGDLTRFRNVSIFNRVPVSTLPGGAFWTAPITGPKSDTWRGRSSNKIRSTIIFNTKLVRLAQIDGLKDWINLINLAPEKNSGKNYPDWTAISYQYDAVFLSPAGLLLAHPHLSQFPFHTVDGTGVTHSQSGPYPGVGEWSAVSTAWMRVPCDARIEPS</sequence>
<organism evidence="1 2">
    <name type="scientific">Rhodococcus chondri</name>
    <dbReference type="NCBI Taxonomy" id="3065941"/>
    <lineage>
        <taxon>Bacteria</taxon>
        <taxon>Bacillati</taxon>
        <taxon>Actinomycetota</taxon>
        <taxon>Actinomycetes</taxon>
        <taxon>Mycobacteriales</taxon>
        <taxon>Nocardiaceae</taxon>
        <taxon>Rhodococcus</taxon>
    </lineage>
</organism>
<gene>
    <name evidence="1" type="ORF">Q8814_18085</name>
</gene>
<evidence type="ECO:0000313" key="1">
    <source>
        <dbReference type="EMBL" id="MEE2033999.1"/>
    </source>
</evidence>
<dbReference type="EMBL" id="JAUZMZ010000113">
    <property type="protein sequence ID" value="MEE2033999.1"/>
    <property type="molecule type" value="Genomic_DNA"/>
</dbReference>
<protein>
    <submittedName>
        <fullName evidence="1">Uncharacterized protein</fullName>
    </submittedName>
</protein>
<accession>A0ABU7JVQ6</accession>
<proteinExistence type="predicted"/>